<dbReference type="Proteomes" id="UP000095621">
    <property type="component" value="Unassembled WGS sequence"/>
</dbReference>
<dbReference type="RefSeq" id="WP_156327334.1">
    <property type="nucleotide sequence ID" value="NZ_CZBU01000006.1"/>
</dbReference>
<protein>
    <submittedName>
        <fullName evidence="2">Uncharacterized protein</fullName>
    </submittedName>
</protein>
<feature type="compositionally biased region" description="Basic and acidic residues" evidence="1">
    <location>
        <begin position="45"/>
        <end position="58"/>
    </location>
</feature>
<gene>
    <name evidence="2" type="ORF">ERS852490_02625</name>
</gene>
<feature type="compositionally biased region" description="Basic and acidic residues" evidence="1">
    <location>
        <begin position="1"/>
        <end position="11"/>
    </location>
</feature>
<sequence length="58" mass="7095">MVKENIDRERPTQGGKIGRIVGLSRGMRWNKRETRRKKTYTRKGKWQDSRSFERDERE</sequence>
<dbReference type="EMBL" id="CZBU01000006">
    <property type="protein sequence ID" value="CUQ78972.1"/>
    <property type="molecule type" value="Genomic_DNA"/>
</dbReference>
<evidence type="ECO:0000256" key="1">
    <source>
        <dbReference type="SAM" id="MobiDB-lite"/>
    </source>
</evidence>
<evidence type="ECO:0000313" key="3">
    <source>
        <dbReference type="Proteomes" id="UP000095621"/>
    </source>
</evidence>
<feature type="region of interest" description="Disordered" evidence="1">
    <location>
        <begin position="1"/>
        <end position="58"/>
    </location>
</feature>
<name>A0A174YZ34_9FIRM</name>
<feature type="compositionally biased region" description="Basic residues" evidence="1">
    <location>
        <begin position="33"/>
        <end position="44"/>
    </location>
</feature>
<reference evidence="2 3" key="1">
    <citation type="submission" date="2015-09" db="EMBL/GenBank/DDBJ databases">
        <authorList>
            <consortium name="Pathogen Informatics"/>
        </authorList>
    </citation>
    <scope>NUCLEOTIDE SEQUENCE [LARGE SCALE GENOMIC DNA]</scope>
    <source>
        <strain evidence="2 3">2789STDY5834875</strain>
    </source>
</reference>
<dbReference type="AlphaFoldDB" id="A0A174YZ34"/>
<accession>A0A174YZ34</accession>
<proteinExistence type="predicted"/>
<organism evidence="2 3">
    <name type="scientific">Lachnospira eligens</name>
    <dbReference type="NCBI Taxonomy" id="39485"/>
    <lineage>
        <taxon>Bacteria</taxon>
        <taxon>Bacillati</taxon>
        <taxon>Bacillota</taxon>
        <taxon>Clostridia</taxon>
        <taxon>Lachnospirales</taxon>
        <taxon>Lachnospiraceae</taxon>
        <taxon>Lachnospira</taxon>
    </lineage>
</organism>
<evidence type="ECO:0000313" key="2">
    <source>
        <dbReference type="EMBL" id="CUQ78972.1"/>
    </source>
</evidence>